<evidence type="ECO:0000313" key="8">
    <source>
        <dbReference type="EMBL" id="CCB61248.1"/>
    </source>
</evidence>
<protein>
    <recommendedName>
        <fullName evidence="3">phosphogluconate dehydrogenase (NADP(+)-dependent, decarboxylating)</fullName>
        <ecNumber evidence="3">1.1.1.44</ecNumber>
    </recommendedName>
</protein>
<dbReference type="InterPro" id="IPR006114">
    <property type="entry name" value="6PGDH_C"/>
</dbReference>
<evidence type="ECO:0000256" key="6">
    <source>
        <dbReference type="ARBA" id="ARBA00023126"/>
    </source>
</evidence>
<keyword evidence="4" id="KW-0560">Oxidoreductase</keyword>
<dbReference type="SUPFAM" id="SSF48179">
    <property type="entry name" value="6-phosphogluconate dehydrogenase C-terminal domain-like"/>
    <property type="match status" value="1"/>
</dbReference>
<evidence type="ECO:0000256" key="4">
    <source>
        <dbReference type="ARBA" id="ARBA00023002"/>
    </source>
</evidence>
<evidence type="ECO:0000256" key="3">
    <source>
        <dbReference type="ARBA" id="ARBA00013011"/>
    </source>
</evidence>
<dbReference type="PaxDb" id="29760-VIT_16s0013g01670.t01"/>
<dbReference type="STRING" id="29760.F6I2T1"/>
<dbReference type="HOGENOM" id="CLU_1900016_0_0_1"/>
<dbReference type="AlphaFoldDB" id="F6I2T1"/>
<keyword evidence="9" id="KW-1185">Reference proteome</keyword>
<keyword evidence="5" id="KW-0311">Gluconate utilization</keyword>
<dbReference type="Proteomes" id="UP000009183">
    <property type="component" value="Chromosome 16"/>
</dbReference>
<evidence type="ECO:0000313" key="9">
    <source>
        <dbReference type="Proteomes" id="UP000009183"/>
    </source>
</evidence>
<name>F6I2T1_VITVI</name>
<dbReference type="Gene3D" id="1.10.1040.10">
    <property type="entry name" value="N-(1-d-carboxylethyl)-l-norvaline Dehydrogenase, domain 2"/>
    <property type="match status" value="1"/>
</dbReference>
<dbReference type="UniPathway" id="UPA00115">
    <property type="reaction ID" value="UER00410"/>
</dbReference>
<dbReference type="Pfam" id="PF00393">
    <property type="entry name" value="6PGD"/>
    <property type="match status" value="1"/>
</dbReference>
<dbReference type="PANTHER" id="PTHR11811">
    <property type="entry name" value="6-PHOSPHOGLUCONATE DEHYDROGENASE"/>
    <property type="match status" value="1"/>
</dbReference>
<reference evidence="9" key="1">
    <citation type="journal article" date="2007" name="Nature">
        <title>The grapevine genome sequence suggests ancestral hexaploidization in major angiosperm phyla.</title>
        <authorList>
            <consortium name="The French-Italian Public Consortium for Grapevine Genome Characterization."/>
            <person name="Jaillon O."/>
            <person name="Aury J.-M."/>
            <person name="Noel B."/>
            <person name="Policriti A."/>
            <person name="Clepet C."/>
            <person name="Casagrande A."/>
            <person name="Choisne N."/>
            <person name="Aubourg S."/>
            <person name="Vitulo N."/>
            <person name="Jubin C."/>
            <person name="Vezzi A."/>
            <person name="Legeai F."/>
            <person name="Hugueney P."/>
            <person name="Dasilva C."/>
            <person name="Horner D."/>
            <person name="Mica E."/>
            <person name="Jublot D."/>
            <person name="Poulain J."/>
            <person name="Bruyere C."/>
            <person name="Billault A."/>
            <person name="Segurens B."/>
            <person name="Gouyvenoux M."/>
            <person name="Ugarte E."/>
            <person name="Cattonaro F."/>
            <person name="Anthouard V."/>
            <person name="Vico V."/>
            <person name="Del Fabbro C."/>
            <person name="Alaux M."/>
            <person name="Di Gaspero G."/>
            <person name="Dumas V."/>
            <person name="Felice N."/>
            <person name="Paillard S."/>
            <person name="Juman I."/>
            <person name="Moroldo M."/>
            <person name="Scalabrin S."/>
            <person name="Canaguier A."/>
            <person name="Le Clainche I."/>
            <person name="Malacrida G."/>
            <person name="Durand E."/>
            <person name="Pesole G."/>
            <person name="Laucou V."/>
            <person name="Chatelet P."/>
            <person name="Merdinoglu D."/>
            <person name="Delledonne M."/>
            <person name="Pezzotti M."/>
            <person name="Lecharny A."/>
            <person name="Scarpelli C."/>
            <person name="Artiguenave F."/>
            <person name="Pe M.E."/>
            <person name="Valle G."/>
            <person name="Morgante M."/>
            <person name="Caboche M."/>
            <person name="Adam-Blondon A.-F."/>
            <person name="Weissenbach J."/>
            <person name="Quetier F."/>
            <person name="Wincker P."/>
        </authorList>
    </citation>
    <scope>NUCLEOTIDE SEQUENCE [LARGE SCALE GENOMIC DNA]</scope>
    <source>
        <strain evidence="9">cv. Pinot noir / PN40024</strain>
    </source>
</reference>
<dbReference type="EC" id="1.1.1.44" evidence="3"/>
<organism evidence="8 9">
    <name type="scientific">Vitis vinifera</name>
    <name type="common">Grape</name>
    <dbReference type="NCBI Taxonomy" id="29760"/>
    <lineage>
        <taxon>Eukaryota</taxon>
        <taxon>Viridiplantae</taxon>
        <taxon>Streptophyta</taxon>
        <taxon>Embryophyta</taxon>
        <taxon>Tracheophyta</taxon>
        <taxon>Spermatophyta</taxon>
        <taxon>Magnoliopsida</taxon>
        <taxon>eudicotyledons</taxon>
        <taxon>Gunneridae</taxon>
        <taxon>Pentapetalae</taxon>
        <taxon>rosids</taxon>
        <taxon>Vitales</taxon>
        <taxon>Vitaceae</taxon>
        <taxon>Viteae</taxon>
        <taxon>Vitis</taxon>
    </lineage>
</organism>
<dbReference type="GO" id="GO:0004616">
    <property type="term" value="F:phosphogluconate dehydrogenase (decarboxylating) activity"/>
    <property type="evidence" value="ECO:0007669"/>
    <property type="project" value="UniProtKB-EC"/>
</dbReference>
<evidence type="ECO:0000256" key="1">
    <source>
        <dbReference type="ARBA" id="ARBA00004874"/>
    </source>
</evidence>
<dbReference type="eggNOG" id="KOG2653">
    <property type="taxonomic scope" value="Eukaryota"/>
</dbReference>
<comment type="pathway">
    <text evidence="1">Carbohydrate degradation; pentose phosphate pathway; D-ribulose 5-phosphate from D-glucose 6-phosphate (oxidative stage): step 3/3.</text>
</comment>
<accession>F6I2T1</accession>
<dbReference type="InterPro" id="IPR013328">
    <property type="entry name" value="6PGD_dom2"/>
</dbReference>
<feature type="domain" description="6-phosphogluconate dehydrogenase C-terminal" evidence="7">
    <location>
        <begin position="93"/>
        <end position="122"/>
    </location>
</feature>
<evidence type="ECO:0000256" key="5">
    <source>
        <dbReference type="ARBA" id="ARBA00023064"/>
    </source>
</evidence>
<evidence type="ECO:0000256" key="2">
    <source>
        <dbReference type="ARBA" id="ARBA00008419"/>
    </source>
</evidence>
<proteinExistence type="inferred from homology"/>
<dbReference type="EMBL" id="FN596738">
    <property type="protein sequence ID" value="CCB61248.1"/>
    <property type="molecule type" value="Genomic_DNA"/>
</dbReference>
<comment type="similarity">
    <text evidence="2">Belongs to the 6-phosphogluconate dehydrogenase family.</text>
</comment>
<dbReference type="InterPro" id="IPR006183">
    <property type="entry name" value="Pgluconate_DH"/>
</dbReference>
<evidence type="ECO:0000259" key="7">
    <source>
        <dbReference type="Pfam" id="PF00393"/>
    </source>
</evidence>
<dbReference type="InterPro" id="IPR008927">
    <property type="entry name" value="6-PGluconate_DH-like_C_sf"/>
</dbReference>
<dbReference type="GO" id="GO:0019521">
    <property type="term" value="P:D-gluconate metabolic process"/>
    <property type="evidence" value="ECO:0007669"/>
    <property type="project" value="UniProtKB-KW"/>
</dbReference>
<dbReference type="InParanoid" id="F6I2T1"/>
<keyword evidence="6" id="KW-0570">Pentose shunt</keyword>
<gene>
    <name evidence="8" type="ordered locus">VIT_16s0013g01670</name>
</gene>
<dbReference type="GO" id="GO:0006098">
    <property type="term" value="P:pentose-phosphate shunt"/>
    <property type="evidence" value="ECO:0007669"/>
    <property type="project" value="UniProtKB-UniPathway"/>
</dbReference>
<sequence>MDFKVQMVVFLSLILFSYLLCFGCFTLSLNFPEGNRCMDQPRKTRLSSPPTKFAGGPIGSFEAYKYIEDILKVTAQVSDNGPCATYIDKRGSGNFVKMVHNGIEYGDIQLIAKAYDVLKSIVETFIGLREVLPP</sequence>